<dbReference type="PANTHER" id="PTHR34071">
    <property type="entry name" value="5-NITROIMIDAZOLE ANTIBIOTICS RESISTANCE PROTEIN, NIMA-FAMILY-RELATED PROTEIN-RELATED"/>
    <property type="match status" value="1"/>
</dbReference>
<organism evidence="1 2">
    <name type="scientific">Ferrimicrobium acidiphilum</name>
    <dbReference type="NCBI Taxonomy" id="121039"/>
    <lineage>
        <taxon>Bacteria</taxon>
        <taxon>Bacillati</taxon>
        <taxon>Actinomycetota</taxon>
        <taxon>Acidimicrobiia</taxon>
        <taxon>Acidimicrobiales</taxon>
        <taxon>Acidimicrobiaceae</taxon>
        <taxon>Ferrimicrobium</taxon>
    </lineage>
</organism>
<evidence type="ECO:0000313" key="2">
    <source>
        <dbReference type="Proteomes" id="UP001560267"/>
    </source>
</evidence>
<dbReference type="InterPro" id="IPR012349">
    <property type="entry name" value="Split_barrel_FMN-bd"/>
</dbReference>
<evidence type="ECO:0000313" key="1">
    <source>
        <dbReference type="EMBL" id="MEX6428959.1"/>
    </source>
</evidence>
<reference evidence="1 2" key="1">
    <citation type="submission" date="2024-07" db="EMBL/GenBank/DDBJ databases">
        <title>Draft Genome Sequence of Ferrimicrobium acidiphilum Strain YE2023, Isolated from a Pulp of Bioleach Reactor.</title>
        <authorList>
            <person name="Elkina Y.A."/>
            <person name="Bulaeva A.G."/>
            <person name="Beletsky A.V."/>
            <person name="Mardanov A.V."/>
        </authorList>
    </citation>
    <scope>NUCLEOTIDE SEQUENCE [LARGE SCALE GENOMIC DNA]</scope>
    <source>
        <strain evidence="1 2">YE2023</strain>
    </source>
</reference>
<keyword evidence="1" id="KW-0560">Oxidoreductase</keyword>
<comment type="caution">
    <text evidence="1">The sequence shown here is derived from an EMBL/GenBank/DDBJ whole genome shotgun (WGS) entry which is preliminary data.</text>
</comment>
<dbReference type="EMBL" id="JBFSHR010000008">
    <property type="protein sequence ID" value="MEX6428959.1"/>
    <property type="molecule type" value="Genomic_DNA"/>
</dbReference>
<dbReference type="SUPFAM" id="SSF50475">
    <property type="entry name" value="FMN-binding split barrel"/>
    <property type="match status" value="1"/>
</dbReference>
<dbReference type="EC" id="1.-.-.-" evidence="1"/>
<dbReference type="GO" id="GO:0016491">
    <property type="term" value="F:oxidoreductase activity"/>
    <property type="evidence" value="ECO:0007669"/>
    <property type="project" value="UniProtKB-KW"/>
</dbReference>
<name>A0ABV3Y074_9ACTN</name>
<dbReference type="InterPro" id="IPR024747">
    <property type="entry name" value="Pyridox_Oxase-rel"/>
</dbReference>
<dbReference type="Gene3D" id="2.30.110.10">
    <property type="entry name" value="Electron Transport, Fmn-binding Protein, Chain A"/>
    <property type="match status" value="1"/>
</dbReference>
<accession>A0ABV3Y074</accession>
<dbReference type="PANTHER" id="PTHR34071:SF2">
    <property type="entry name" value="FLAVIN-NUCLEOTIDE-BINDING PROTEIN"/>
    <property type="match status" value="1"/>
</dbReference>
<sequence>MERTQLTRERHRASRDRRALYRLLDAQIVGHVGVTTSHGPLVVPTAIARVGDQLLLHGSVASGWMRLVKKGAAVAIEVTQVDGIIVARSSFASSIRYESGVVFGTPEPVAEADKLWALRVITEKLIPGRSREIRLPTAKELAQTVVLTMEIEEWSLKVSEGWPEDAPDDVASDKWAGVVLHQQAPGLICDMPGLPATIAVPPSVRALAAGWDSVSQGPPDLRSM</sequence>
<dbReference type="Proteomes" id="UP001560267">
    <property type="component" value="Unassembled WGS sequence"/>
</dbReference>
<dbReference type="RefSeq" id="WP_369084273.1">
    <property type="nucleotide sequence ID" value="NZ_JBFSHR010000008.1"/>
</dbReference>
<keyword evidence="2" id="KW-1185">Reference proteome</keyword>
<protein>
    <submittedName>
        <fullName evidence="1">Pyridoxamine 5'-phosphate oxidase family protein</fullName>
        <ecNumber evidence="1">1.-.-.-</ecNumber>
    </submittedName>
</protein>
<proteinExistence type="predicted"/>
<gene>
    <name evidence="1" type="ORF">AB6A68_03805</name>
</gene>
<dbReference type="Pfam" id="PF12900">
    <property type="entry name" value="Pyridox_ox_2"/>
    <property type="match status" value="1"/>
</dbReference>